<evidence type="ECO:0000313" key="1">
    <source>
        <dbReference type="EMBL" id="GFA71677.1"/>
    </source>
</evidence>
<protein>
    <submittedName>
        <fullName evidence="1">Uncharacterized protein</fullName>
    </submittedName>
</protein>
<feature type="non-terminal residue" evidence="1">
    <location>
        <position position="1"/>
    </location>
</feature>
<dbReference type="AlphaFoldDB" id="A0A699K1N5"/>
<name>A0A699K1N5_TANCI</name>
<proteinExistence type="predicted"/>
<comment type="caution">
    <text evidence="1">The sequence shown here is derived from an EMBL/GenBank/DDBJ whole genome shotgun (WGS) entry which is preliminary data.</text>
</comment>
<accession>A0A699K1N5</accession>
<dbReference type="EMBL" id="BKCJ010474476">
    <property type="protein sequence ID" value="GFA71677.1"/>
    <property type="molecule type" value="Genomic_DNA"/>
</dbReference>
<organism evidence="1">
    <name type="scientific">Tanacetum cinerariifolium</name>
    <name type="common">Dalmatian daisy</name>
    <name type="synonym">Chrysanthemum cinerariifolium</name>
    <dbReference type="NCBI Taxonomy" id="118510"/>
    <lineage>
        <taxon>Eukaryota</taxon>
        <taxon>Viridiplantae</taxon>
        <taxon>Streptophyta</taxon>
        <taxon>Embryophyta</taxon>
        <taxon>Tracheophyta</taxon>
        <taxon>Spermatophyta</taxon>
        <taxon>Magnoliopsida</taxon>
        <taxon>eudicotyledons</taxon>
        <taxon>Gunneridae</taxon>
        <taxon>Pentapetalae</taxon>
        <taxon>asterids</taxon>
        <taxon>campanulids</taxon>
        <taxon>Asterales</taxon>
        <taxon>Asteraceae</taxon>
        <taxon>Asteroideae</taxon>
        <taxon>Anthemideae</taxon>
        <taxon>Anthemidinae</taxon>
        <taxon>Tanacetum</taxon>
    </lineage>
</organism>
<gene>
    <name evidence="1" type="ORF">Tci_643649</name>
</gene>
<reference evidence="1" key="1">
    <citation type="journal article" date="2019" name="Sci. Rep.">
        <title>Draft genome of Tanacetum cinerariifolium, the natural source of mosquito coil.</title>
        <authorList>
            <person name="Yamashiro T."/>
            <person name="Shiraishi A."/>
            <person name="Satake H."/>
            <person name="Nakayama K."/>
        </authorList>
    </citation>
    <scope>NUCLEOTIDE SEQUENCE</scope>
</reference>
<sequence>KRKSLETREEEGVEKRTGRGSNVTEELLNVFTSLDAANILTSGVQAVSVPLVIEIPTVDVPTGSGMVPTASAIFTTASVVTSYLRRKGKEKMVESDTLKKKKLQEQIDVQVAREMEEQIAREDQRRNEQIARDAKIARIHAEEEVQMMIDGLDRNNEMIAKHLNDYKQAAAELNIGEKIKLINELVKYQDHHS</sequence>